<organism evidence="1 2">
    <name type="scientific">Byssothecium circinans</name>
    <dbReference type="NCBI Taxonomy" id="147558"/>
    <lineage>
        <taxon>Eukaryota</taxon>
        <taxon>Fungi</taxon>
        <taxon>Dikarya</taxon>
        <taxon>Ascomycota</taxon>
        <taxon>Pezizomycotina</taxon>
        <taxon>Dothideomycetes</taxon>
        <taxon>Pleosporomycetidae</taxon>
        <taxon>Pleosporales</taxon>
        <taxon>Massarineae</taxon>
        <taxon>Massarinaceae</taxon>
        <taxon>Byssothecium</taxon>
    </lineage>
</organism>
<sequence>MNNTAQSSSWTDAPSGVPLFEAVVHYDVDEEPQYTLEKYYAQLPKGSSEHEVFERIKELGAELAEIEAGNGNKQSNDDAPNKKIKATDFYKNCAFPYRIIEGPRKEVLVPPKSFGTKHEEINWLCKIYNPTLDLIGSVNILHPGITCMYIRSVLEKDGAYRATVWEGKEPGNDGICHEGPEGSYIDDALALLLQELPRKFAHKAISYEAGITAYNDDICIGESLGFTGPDNPNEPRFLGERSFHKLRTSLSEHATWRTATTQQSAATCGTTPETTRETEIEVNLWKNPYVIGIAKYLYLPDEGQSIDHNAEYVIRSTACEPEPTSAEDSHLYQATLFKNEEGKEYPIEGFAAVTGDSLAGALSALSLKVTENCRICRPSYRV</sequence>
<dbReference type="Proteomes" id="UP000800035">
    <property type="component" value="Unassembled WGS sequence"/>
</dbReference>
<reference evidence="1" key="1">
    <citation type="journal article" date="2020" name="Stud. Mycol.">
        <title>101 Dothideomycetes genomes: a test case for predicting lifestyles and emergence of pathogens.</title>
        <authorList>
            <person name="Haridas S."/>
            <person name="Albert R."/>
            <person name="Binder M."/>
            <person name="Bloem J."/>
            <person name="Labutti K."/>
            <person name="Salamov A."/>
            <person name="Andreopoulos B."/>
            <person name="Baker S."/>
            <person name="Barry K."/>
            <person name="Bills G."/>
            <person name="Bluhm B."/>
            <person name="Cannon C."/>
            <person name="Castanera R."/>
            <person name="Culley D."/>
            <person name="Daum C."/>
            <person name="Ezra D."/>
            <person name="Gonzalez J."/>
            <person name="Henrissat B."/>
            <person name="Kuo A."/>
            <person name="Liang C."/>
            <person name="Lipzen A."/>
            <person name="Lutzoni F."/>
            <person name="Magnuson J."/>
            <person name="Mondo S."/>
            <person name="Nolan M."/>
            <person name="Ohm R."/>
            <person name="Pangilinan J."/>
            <person name="Park H.-J."/>
            <person name="Ramirez L."/>
            <person name="Alfaro M."/>
            <person name="Sun H."/>
            <person name="Tritt A."/>
            <person name="Yoshinaga Y."/>
            <person name="Zwiers L.-H."/>
            <person name="Turgeon B."/>
            <person name="Goodwin S."/>
            <person name="Spatafora J."/>
            <person name="Crous P."/>
            <person name="Grigoriev I."/>
        </authorList>
    </citation>
    <scope>NUCLEOTIDE SEQUENCE</scope>
    <source>
        <strain evidence="1">CBS 675.92</strain>
    </source>
</reference>
<evidence type="ECO:0000313" key="2">
    <source>
        <dbReference type="Proteomes" id="UP000800035"/>
    </source>
</evidence>
<name>A0A6A5TW16_9PLEO</name>
<gene>
    <name evidence="1" type="ORF">CC80DRAFT_566922</name>
</gene>
<dbReference type="AlphaFoldDB" id="A0A6A5TW16"/>
<evidence type="ECO:0000313" key="1">
    <source>
        <dbReference type="EMBL" id="KAF1954896.1"/>
    </source>
</evidence>
<dbReference type="EMBL" id="ML976997">
    <property type="protein sequence ID" value="KAF1954896.1"/>
    <property type="molecule type" value="Genomic_DNA"/>
</dbReference>
<keyword evidence="2" id="KW-1185">Reference proteome</keyword>
<protein>
    <submittedName>
        <fullName evidence="1">Uncharacterized protein</fullName>
    </submittedName>
</protein>
<accession>A0A6A5TW16</accession>
<proteinExistence type="predicted"/>